<gene>
    <name evidence="2" type="ORF">EI168_03280</name>
</gene>
<accession>A0ABR9EY35</accession>
<dbReference type="InterPro" id="IPR025263">
    <property type="entry name" value="YhdP_central"/>
</dbReference>
<dbReference type="InterPro" id="IPR011836">
    <property type="entry name" value="YhdP"/>
</dbReference>
<evidence type="ECO:0000313" key="3">
    <source>
        <dbReference type="Proteomes" id="UP001645039"/>
    </source>
</evidence>
<dbReference type="Proteomes" id="UP001645039">
    <property type="component" value="Unassembled WGS sequence"/>
</dbReference>
<name>A0ABR9EY35_9GAMM</name>
<evidence type="ECO:0000313" key="2">
    <source>
        <dbReference type="EMBL" id="MBE0399132.1"/>
    </source>
</evidence>
<reference evidence="2 3" key="1">
    <citation type="submission" date="2020-07" db="EMBL/GenBank/DDBJ databases">
        <title>Halophilic bacteria isolated from french cheeses.</title>
        <authorList>
            <person name="Kothe C.I."/>
            <person name="Farah-Kraiem B."/>
            <person name="Renault P."/>
            <person name="Dridi B."/>
        </authorList>
    </citation>
    <scope>NUCLEOTIDE SEQUENCE [LARGE SCALE GENOMIC DNA]</scope>
    <source>
        <strain evidence="2 3">FME1</strain>
    </source>
</reference>
<sequence length="1283" mass="138720">MQTRLLVRWSLAATAWVLGSIAVLLLLLRLVMSQSDALTPRIEALLEARIGVPVTIERMSLSLSRNDLLLSLDGVNAETPDGQALFSLDHAGLQLDTWASLANLAPIFSDARITGTQFHLYQGAGAAWQWPEPAKLPLLAPDPDMDLATVDDWTGLILRQRLWVDDTRVVLHGREDTVLLHAQTLLLTGDERRTRLEGAINIAQSLQQAHEIALPAAEIKVEMQPGQHGFSDFSAALQLDIQLDQLVVLAAMFRPDHMPYLEQAGGSARLWGRWSAGRLEEARVSVKVPELTLRHDVQYAVLRDIKTSGLWQRDGDGGEAWLSGDADRVEWAQPPGASVGPALPRHWHATHQPGRWEVRTSAFELASLTAWRDYVLLPESLTRVLQTLSPRGQVQGLQVGQQDGRWGVDAALSDVEVSPWEQVPGGGPLDAWVQARDFRGRVQFSSDGDSTLYFPEFFAAPMQLQSAEGEVEWVYDGPNTMVSGKQLNVEWDGAQVSGGFGLVSGNQRGHFGLDLDFSDVDALERPLAQWLPLSVMDNELQDWLLDDIGGYVTEGSLQLSLPIGETVGADDFTATLALAVTQGHLPIAPGWPRLDDIEGRLKWQDKVLKAEIERAQSHGVAASKGELVMEDETLKLSGELQSEGSALMSFLQAMPDIDLSQLSDLRITGDVDGDIALSLPLKTPETLQLEINAQPRFSEIAYLPLGVRLRSAEGDLRWLQNGENGGLVGTASGQVLGGEINADIDTLGDGIQLQGSVATAALFGLAGLDDSQGRLPLEGQLQWQGHVGLLPTPTVRVESRLVGVTSHLPEPFAKTSQQPWPWVLTADIDSGRIESRLADIFSARGLFGHQALAGTMHLGSAAEQVPAWPAQPGINLVANVPRIDPLAWQQAIKPMMALSASQPSGADSQMPLNVSLTTSCVVYQAECLGNVNASGSVSGGQVDLDVGGNLVTGHLLYNGDSPQPLDIAIDGIALDRLLKLANVEHDSETPAPDSWWQAVETQRKPPTVIPEWLADVPNGRLRLAEIAMGTRRFGPLTAYWQTDGQRFSLTPVGLTMGQLSARGELHWEGDSTTSHTWADISIQGGDIGTALERLDQPVVMRSRSTDVKASLNWPGAPWQLDLRNADGSLSTDMRDGRFATLESAPARLIGLLNFDNILRRIRLDFSDVTGQGTAFDSVSGTADVTGGLLTLRGPLEIDAPATTLTLTGNVDLVTRELDQRLGVTLPVTQSLPIAAIAVGAPIVGGALFIADKLFGDALDRVTTLHYRVRGPWTSPQVTLEGPL</sequence>
<keyword evidence="3" id="KW-1185">Reference proteome</keyword>
<dbReference type="Pfam" id="PF13116">
    <property type="entry name" value="YhdP"/>
    <property type="match status" value="1"/>
</dbReference>
<evidence type="ECO:0000259" key="1">
    <source>
        <dbReference type="Pfam" id="PF13116"/>
    </source>
</evidence>
<dbReference type="PANTHER" id="PTHR38690:SF1">
    <property type="entry name" value="PROTEASE"/>
    <property type="match status" value="1"/>
</dbReference>
<comment type="caution">
    <text evidence="2">The sequence shown here is derived from an EMBL/GenBank/DDBJ whole genome shotgun (WGS) entry which is preliminary data.</text>
</comment>
<feature type="domain" description="YhdP central" evidence="1">
    <location>
        <begin position="3"/>
        <end position="1277"/>
    </location>
</feature>
<dbReference type="PANTHER" id="PTHR38690">
    <property type="entry name" value="PROTEASE-RELATED"/>
    <property type="match status" value="1"/>
</dbReference>
<organism evidence="2 3">
    <name type="scientific">Halomonas casei</name>
    <dbReference type="NCBI Taxonomy" id="2742613"/>
    <lineage>
        <taxon>Bacteria</taxon>
        <taxon>Pseudomonadati</taxon>
        <taxon>Pseudomonadota</taxon>
        <taxon>Gammaproteobacteria</taxon>
        <taxon>Oceanospirillales</taxon>
        <taxon>Halomonadaceae</taxon>
        <taxon>Halomonas</taxon>
    </lineage>
</organism>
<dbReference type="RefSeq" id="WP_096280801.1">
    <property type="nucleotide sequence ID" value="NZ_CP189763.1"/>
</dbReference>
<proteinExistence type="predicted"/>
<dbReference type="EMBL" id="RRZD01000002">
    <property type="protein sequence ID" value="MBE0399132.1"/>
    <property type="molecule type" value="Genomic_DNA"/>
</dbReference>
<protein>
    <submittedName>
        <fullName evidence="2">DUF3971 domain-containing protein</fullName>
    </submittedName>
</protein>